<keyword evidence="5" id="KW-1003">Cell membrane</keyword>
<dbReference type="InterPro" id="IPR012861">
    <property type="entry name" value="DUF1634"/>
</dbReference>
<comment type="subcellular location">
    <subcellularLocation>
        <location evidence="5">Cell membrane</location>
        <topology evidence="5">Multi-pass membrane protein</topology>
    </subcellularLocation>
    <subcellularLocation>
        <location evidence="1">Membrane</location>
        <topology evidence="1">Multi-pass membrane protein</topology>
    </subcellularLocation>
</comment>
<dbReference type="Proteomes" id="UP000007485">
    <property type="component" value="Chromosome"/>
</dbReference>
<feature type="transmembrane region" description="Helical" evidence="5">
    <location>
        <begin position="237"/>
        <end position="253"/>
    </location>
</feature>
<protein>
    <recommendedName>
        <fullName evidence="5">Probable membrane transporter protein</fullName>
    </recommendedName>
</protein>
<keyword evidence="7" id="KW-1185">Reference proteome</keyword>
<feature type="transmembrane region" description="Helical" evidence="5">
    <location>
        <begin position="265"/>
        <end position="286"/>
    </location>
</feature>
<feature type="transmembrane region" description="Helical" evidence="5">
    <location>
        <begin position="48"/>
        <end position="70"/>
    </location>
</feature>
<keyword evidence="4 5" id="KW-0472">Membrane</keyword>
<organism evidence="6 7">
    <name type="scientific">Vulcanisaeta moutnovskia (strain 768-28)</name>
    <dbReference type="NCBI Taxonomy" id="985053"/>
    <lineage>
        <taxon>Archaea</taxon>
        <taxon>Thermoproteota</taxon>
        <taxon>Thermoprotei</taxon>
        <taxon>Thermoproteales</taxon>
        <taxon>Thermoproteaceae</taxon>
        <taxon>Vulcanisaeta</taxon>
    </lineage>
</organism>
<comment type="similarity">
    <text evidence="5">Belongs to the 4-toluene sulfonate uptake permease (TSUP) (TC 2.A.102) family.</text>
</comment>
<evidence type="ECO:0000256" key="5">
    <source>
        <dbReference type="RuleBase" id="RU363041"/>
    </source>
</evidence>
<dbReference type="Pfam" id="PF01925">
    <property type="entry name" value="TauE"/>
    <property type="match status" value="1"/>
</dbReference>
<sequence length="473" mass="51799">MITVIFDLLKMLEFIIAGIVAGLLGALAGLGGGVVLTPVLTLFLSIPIIYATGSALISTISTSAGSASVYVKKRLANDRIGISLVTATTTGAIIGSLTANFVYAHGLTWVIYVIFGVVLLASIVPTVQRSTCELPPPRNPDRTTKVFKLYGVCYDPALKIWYKYWGVRWWLGWLIMFFAGFISGLLGIGSGALKVLAMDWGMNLPMKVSTTTSNFMIGVTAATSGSLYWYFGYISPFIATCTAIGVLIGSRIGTRMLMYVTNKQVRWVFVAVLAYLGFRMVLRGLGREGLLPITSLERTIIATVLASVIIISLYIIFTHKYKEVQDMSITIYQAQPESPSAVERKFTSIVSNLLKYGVLLSIIFLILGLIMLFLHGGSVGLHVQLKQILDPSSMVNTREITVMYVLDGILRLGGLSLMMFGLMVLIAIPVVMVLLNFVRFLLERDILYTLLALITFVNLMIAIFVLPIFILHG</sequence>
<dbReference type="eggNOG" id="arCOG05396">
    <property type="taxonomic scope" value="Archaea"/>
</dbReference>
<evidence type="ECO:0000256" key="1">
    <source>
        <dbReference type="ARBA" id="ARBA00004141"/>
    </source>
</evidence>
<feature type="transmembrane region" description="Helical" evidence="5">
    <location>
        <begin position="353"/>
        <end position="374"/>
    </location>
</feature>
<feature type="transmembrane region" description="Helical" evidence="5">
    <location>
        <begin position="12"/>
        <end position="36"/>
    </location>
</feature>
<dbReference type="Pfam" id="PF07843">
    <property type="entry name" value="DUF1634"/>
    <property type="match status" value="1"/>
</dbReference>
<keyword evidence="3 5" id="KW-1133">Transmembrane helix</keyword>
<evidence type="ECO:0000256" key="2">
    <source>
        <dbReference type="ARBA" id="ARBA00022692"/>
    </source>
</evidence>
<dbReference type="GeneID" id="10288134"/>
<feature type="transmembrane region" description="Helical" evidence="5">
    <location>
        <begin position="412"/>
        <end position="435"/>
    </location>
</feature>
<evidence type="ECO:0000256" key="3">
    <source>
        <dbReference type="ARBA" id="ARBA00022989"/>
    </source>
</evidence>
<dbReference type="HOGENOM" id="CLU_582176_0_0_2"/>
<dbReference type="InterPro" id="IPR002781">
    <property type="entry name" value="TM_pro_TauE-like"/>
</dbReference>
<dbReference type="STRING" id="985053.VMUT_0482"/>
<dbReference type="eggNOG" id="arCOG02050">
    <property type="taxonomic scope" value="Archaea"/>
</dbReference>
<accession>F0QUN2</accession>
<comment type="caution">
    <text evidence="5">Lacks conserved residue(s) required for the propagation of feature annotation.</text>
</comment>
<dbReference type="EMBL" id="CP002529">
    <property type="protein sequence ID" value="ADY00693.1"/>
    <property type="molecule type" value="Genomic_DNA"/>
</dbReference>
<dbReference type="PANTHER" id="PTHR43701:SF2">
    <property type="entry name" value="MEMBRANE TRANSPORTER PROTEIN YJNA-RELATED"/>
    <property type="match status" value="1"/>
</dbReference>
<evidence type="ECO:0000313" key="7">
    <source>
        <dbReference type="Proteomes" id="UP000007485"/>
    </source>
</evidence>
<feature type="transmembrane region" description="Helical" evidence="5">
    <location>
        <begin position="298"/>
        <end position="317"/>
    </location>
</feature>
<feature type="transmembrane region" description="Helical" evidence="5">
    <location>
        <begin position="82"/>
        <end position="103"/>
    </location>
</feature>
<dbReference type="PANTHER" id="PTHR43701">
    <property type="entry name" value="MEMBRANE TRANSPORTER PROTEIN MJ0441-RELATED"/>
    <property type="match status" value="1"/>
</dbReference>
<gene>
    <name evidence="6" type="ordered locus">VMUT_0482</name>
</gene>
<dbReference type="GO" id="GO:0005886">
    <property type="term" value="C:plasma membrane"/>
    <property type="evidence" value="ECO:0007669"/>
    <property type="project" value="UniProtKB-SubCell"/>
</dbReference>
<reference evidence="6 7" key="1">
    <citation type="journal article" date="2011" name="J. Bacteriol.">
        <title>Complete genome sequence of 'Vulcanisaeta moutnovskia' strain 768-28, a novel member of the hyperthermophilic crenarchaeal genus vulcanisaeta.</title>
        <authorList>
            <person name="Gumerov V.M."/>
            <person name="Mardanov A.V."/>
            <person name="Beletsky A.V."/>
            <person name="Prokofeva M.I."/>
            <person name="Bonch-Osmolovskaya E.A."/>
            <person name="Ravin N.V."/>
            <person name="Skryabin K.G."/>
        </authorList>
    </citation>
    <scope>NUCLEOTIDE SEQUENCE [LARGE SCALE GENOMIC DNA]</scope>
    <source>
        <strain evidence="6 7">768-28</strain>
    </source>
</reference>
<feature type="transmembrane region" description="Helical" evidence="5">
    <location>
        <begin position="109"/>
        <end position="127"/>
    </location>
</feature>
<name>F0QUN2_VULM7</name>
<evidence type="ECO:0000256" key="4">
    <source>
        <dbReference type="ARBA" id="ARBA00023136"/>
    </source>
</evidence>
<dbReference type="InterPro" id="IPR051598">
    <property type="entry name" value="TSUP/Inactive_protease-like"/>
</dbReference>
<keyword evidence="2 5" id="KW-0812">Transmembrane</keyword>
<proteinExistence type="inferred from homology"/>
<dbReference type="KEGG" id="vmo:VMUT_0482"/>
<dbReference type="RefSeq" id="WP_013603856.1">
    <property type="nucleotide sequence ID" value="NC_015151.1"/>
</dbReference>
<feature type="transmembrane region" description="Helical" evidence="5">
    <location>
        <begin position="447"/>
        <end position="470"/>
    </location>
</feature>
<feature type="transmembrane region" description="Helical" evidence="5">
    <location>
        <begin position="170"/>
        <end position="193"/>
    </location>
</feature>
<dbReference type="AlphaFoldDB" id="F0QUN2"/>
<evidence type="ECO:0000313" key="6">
    <source>
        <dbReference type="EMBL" id="ADY00693.1"/>
    </source>
</evidence>
<dbReference type="OrthoDB" id="57092at2157"/>